<organism evidence="1 2">
    <name type="scientific">Pyropia yezoensis</name>
    <name type="common">Susabi-nori</name>
    <name type="synonym">Porphyra yezoensis</name>
    <dbReference type="NCBI Taxonomy" id="2788"/>
    <lineage>
        <taxon>Eukaryota</taxon>
        <taxon>Rhodophyta</taxon>
        <taxon>Bangiophyceae</taxon>
        <taxon>Bangiales</taxon>
        <taxon>Bangiaceae</taxon>
        <taxon>Pyropia</taxon>
    </lineage>
</organism>
<name>A0ACC3BW14_PYRYE</name>
<evidence type="ECO:0000313" key="1">
    <source>
        <dbReference type="EMBL" id="KAK1862110.1"/>
    </source>
</evidence>
<keyword evidence="2" id="KW-1185">Reference proteome</keyword>
<reference evidence="1" key="1">
    <citation type="submission" date="2019-11" db="EMBL/GenBank/DDBJ databases">
        <title>Nori genome reveals adaptations in red seaweeds to the harsh intertidal environment.</title>
        <authorList>
            <person name="Wang D."/>
            <person name="Mao Y."/>
        </authorList>
    </citation>
    <scope>NUCLEOTIDE SEQUENCE</scope>
    <source>
        <tissue evidence="1">Gametophyte</tissue>
    </source>
</reference>
<dbReference type="Proteomes" id="UP000798662">
    <property type="component" value="Chromosome 1"/>
</dbReference>
<sequence>MFAGAIPALTGAAAAIGAPAVMLSLKALSSVEQAISPACPLAANKNNVLARQGNSVPAAPGDEARRQRQRAAGLQGANEADADEPAYLGKVPQRAGGVAGDLRKTYEAPKGKNNATSSQGVLEDILAKVPSRADYGTGDYARSVRPQPSAQVFSSTALCLALFIDAAHSARPGLAITS</sequence>
<protein>
    <submittedName>
        <fullName evidence="1">Uncharacterized protein</fullName>
    </submittedName>
</protein>
<dbReference type="EMBL" id="CM020618">
    <property type="protein sequence ID" value="KAK1862110.1"/>
    <property type="molecule type" value="Genomic_DNA"/>
</dbReference>
<proteinExistence type="predicted"/>
<evidence type="ECO:0000313" key="2">
    <source>
        <dbReference type="Proteomes" id="UP000798662"/>
    </source>
</evidence>
<gene>
    <name evidence="1" type="ORF">I4F81_004686</name>
</gene>
<accession>A0ACC3BW14</accession>
<comment type="caution">
    <text evidence="1">The sequence shown here is derived from an EMBL/GenBank/DDBJ whole genome shotgun (WGS) entry which is preliminary data.</text>
</comment>